<keyword evidence="1" id="KW-0472">Membrane</keyword>
<evidence type="ECO:0000313" key="3">
    <source>
        <dbReference type="Proteomes" id="UP001254770"/>
    </source>
</evidence>
<evidence type="ECO:0000256" key="1">
    <source>
        <dbReference type="SAM" id="Phobius"/>
    </source>
</evidence>
<feature type="transmembrane region" description="Helical" evidence="1">
    <location>
        <begin position="77"/>
        <end position="99"/>
    </location>
</feature>
<dbReference type="Proteomes" id="UP001254770">
    <property type="component" value="Unassembled WGS sequence"/>
</dbReference>
<proteinExistence type="predicted"/>
<accession>A0AAW8T560</accession>
<keyword evidence="1" id="KW-1133">Transmembrane helix</keyword>
<protein>
    <recommendedName>
        <fullName evidence="4">VanZ-like domain-containing protein</fullName>
    </recommendedName>
</protein>
<dbReference type="RefSeq" id="WP_222225936.1">
    <property type="nucleotide sequence ID" value="NZ_CP081846.1"/>
</dbReference>
<feature type="transmembrane region" description="Helical" evidence="1">
    <location>
        <begin position="54"/>
        <end position="70"/>
    </location>
</feature>
<name>A0AAW8T560_9ENTE</name>
<reference evidence="2" key="1">
    <citation type="submission" date="2023-03" db="EMBL/GenBank/DDBJ databases">
        <authorList>
            <person name="Shen W."/>
            <person name="Cai J."/>
        </authorList>
    </citation>
    <scope>NUCLEOTIDE SEQUENCE</scope>
    <source>
        <strain evidence="2">Y15</strain>
    </source>
</reference>
<sequence>MFTVNYKFEIRKPFLLIYSLLIFLGLGLTIGRWLSQSTDFVVINTYINSHISNFSLSLMSYLGIGFILLMEDVKFRFISLLGIVYIIGNLLCETLMTFLNTPDIIDAYFGILGTVVSFLFLFLTKKFGLIPITSKQ</sequence>
<feature type="transmembrane region" description="Helical" evidence="1">
    <location>
        <begin position="105"/>
        <end position="123"/>
    </location>
</feature>
<feature type="transmembrane region" description="Helical" evidence="1">
    <location>
        <begin position="15"/>
        <end position="34"/>
    </location>
</feature>
<dbReference type="EMBL" id="JARPXL010000003">
    <property type="protein sequence ID" value="MDT2543649.1"/>
    <property type="molecule type" value="Genomic_DNA"/>
</dbReference>
<evidence type="ECO:0008006" key="4">
    <source>
        <dbReference type="Google" id="ProtNLM"/>
    </source>
</evidence>
<evidence type="ECO:0000313" key="2">
    <source>
        <dbReference type="EMBL" id="MDT2543649.1"/>
    </source>
</evidence>
<organism evidence="2 3">
    <name type="scientific">Enterococcus raffinosus</name>
    <dbReference type="NCBI Taxonomy" id="71452"/>
    <lineage>
        <taxon>Bacteria</taxon>
        <taxon>Bacillati</taxon>
        <taxon>Bacillota</taxon>
        <taxon>Bacilli</taxon>
        <taxon>Lactobacillales</taxon>
        <taxon>Enterococcaceae</taxon>
        <taxon>Enterococcus</taxon>
    </lineage>
</organism>
<dbReference type="AlphaFoldDB" id="A0AAW8T560"/>
<keyword evidence="1" id="KW-0812">Transmembrane</keyword>
<gene>
    <name evidence="2" type="ORF">P7D69_04695</name>
</gene>
<comment type="caution">
    <text evidence="2">The sequence shown here is derived from an EMBL/GenBank/DDBJ whole genome shotgun (WGS) entry which is preliminary data.</text>
</comment>